<dbReference type="PANTHER" id="PTHR47529:SF1">
    <property type="entry name" value="PERIPLASMIC CHAPERONE PPID"/>
    <property type="match status" value="1"/>
</dbReference>
<dbReference type="SUPFAM" id="SSF54534">
    <property type="entry name" value="FKBP-like"/>
    <property type="match status" value="1"/>
</dbReference>
<dbReference type="AlphaFoldDB" id="A0A9W6B9P1"/>
<keyword evidence="3" id="KW-0997">Cell inner membrane</keyword>
<organism evidence="14 15">
    <name type="scientific">Neptunitalea chrysea</name>
    <dbReference type="NCBI Taxonomy" id="1647581"/>
    <lineage>
        <taxon>Bacteria</taxon>
        <taxon>Pseudomonadati</taxon>
        <taxon>Bacteroidota</taxon>
        <taxon>Flavobacteriia</taxon>
        <taxon>Flavobacteriales</taxon>
        <taxon>Flavobacteriaceae</taxon>
        <taxon>Neptunitalea</taxon>
    </lineage>
</organism>
<evidence type="ECO:0000313" key="15">
    <source>
        <dbReference type="Proteomes" id="UP001143545"/>
    </source>
</evidence>
<dbReference type="InterPro" id="IPR046357">
    <property type="entry name" value="PPIase_dom_sf"/>
</dbReference>
<accession>A0A9W6B9P1</accession>
<dbReference type="Pfam" id="PF13616">
    <property type="entry name" value="Rotamase_3"/>
    <property type="match status" value="1"/>
</dbReference>
<evidence type="ECO:0000256" key="4">
    <source>
        <dbReference type="ARBA" id="ARBA00022692"/>
    </source>
</evidence>
<evidence type="ECO:0000256" key="10">
    <source>
        <dbReference type="ARBA" id="ARBA00042775"/>
    </source>
</evidence>
<evidence type="ECO:0000256" key="1">
    <source>
        <dbReference type="ARBA" id="ARBA00004382"/>
    </source>
</evidence>
<keyword evidence="4 12" id="KW-0812">Transmembrane</keyword>
<dbReference type="GO" id="GO:0003755">
    <property type="term" value="F:peptidyl-prolyl cis-trans isomerase activity"/>
    <property type="evidence" value="ECO:0007669"/>
    <property type="project" value="UniProtKB-KW"/>
</dbReference>
<evidence type="ECO:0000256" key="7">
    <source>
        <dbReference type="ARBA" id="ARBA00023186"/>
    </source>
</evidence>
<evidence type="ECO:0000256" key="9">
    <source>
        <dbReference type="ARBA" id="ARBA00040743"/>
    </source>
</evidence>
<dbReference type="RefSeq" id="WP_281756531.1">
    <property type="nucleotide sequence ID" value="NZ_BRVP01000038.1"/>
</dbReference>
<gene>
    <name evidence="14" type="ORF">NBRC110019_31890</name>
</gene>
<feature type="transmembrane region" description="Helical" evidence="12">
    <location>
        <begin position="12"/>
        <end position="31"/>
    </location>
</feature>
<dbReference type="Pfam" id="PF13145">
    <property type="entry name" value="Rotamase_2"/>
    <property type="match status" value="1"/>
</dbReference>
<dbReference type="EMBL" id="BRVP01000038">
    <property type="protein sequence ID" value="GLB54148.1"/>
    <property type="molecule type" value="Genomic_DNA"/>
</dbReference>
<keyword evidence="6 12" id="KW-0472">Membrane</keyword>
<keyword evidence="11" id="KW-0697">Rotamase</keyword>
<proteinExistence type="inferred from homology"/>
<dbReference type="Pfam" id="PF13623">
    <property type="entry name" value="SurA_N_2"/>
    <property type="match status" value="1"/>
</dbReference>
<comment type="caution">
    <text evidence="14">The sequence shown here is derived from an EMBL/GenBank/DDBJ whole genome shotgun (WGS) entry which is preliminary data.</text>
</comment>
<dbReference type="InterPro" id="IPR027304">
    <property type="entry name" value="Trigger_fact/SurA_dom_sf"/>
</dbReference>
<reference evidence="14" key="1">
    <citation type="submission" date="2022-07" db="EMBL/GenBank/DDBJ databases">
        <title>Taxonomy of Novel Oxalotrophic and Methylotrophic Bacteria.</title>
        <authorList>
            <person name="Sahin N."/>
            <person name="Tani A."/>
        </authorList>
    </citation>
    <scope>NUCLEOTIDE SEQUENCE</scope>
    <source>
        <strain evidence="14">AM327</strain>
    </source>
</reference>
<sequence>MAILQKIRKHTTLLIALIGISILAFVLSSLIKQGGSSFFGNTDTIGEVDGEPISRVEFANGVQAILDRTPGTSMMNAVNSVWNSKVNSVILEKQYEELGIDVGSDRIINLIKNIPGYANSPNFQNENGIFDPQKFITFIANLKEVDPARYEQWKNEEINIINQAKQEIYFNLIQAGLGVTEKEGEVMYSEESDAVDIKYVQVPYVNVKDSTLTVGNGEIKTYINEHKEDFEKEASRDVRFVIFKEEASEADIDAIKTELEGMLTTAPNSADTINFKNATDLVGYTLEHSEFKYDSAYVTKAKLAPKFADTLYSLNIGETFGPYIDGDYYKISRMVDKKQNGNVKVTHVLISYDSVPNAQLKEDRNKEEAEALAKQILAKAKAGQDMTALAEEYSEDPGVASNKGTYDNVSPGRMVPEFDKYIFNNPVGSIGMVETDFGFHIIKIDDQYETVSLANVAIKIDPSEKTINDVSQEVNEFMYAVQEEGKDFDEFAKEKGYTVKQDRGLEPLSAGISGYANQRSIVRWAFEDGTDIKDISKFNIADGYAVVQLTDKAEKGLQSVEKAKSTVAPILLKEKKAEKIMKEAAGKSMDEVAALYSTAVRNASKITLSDPKIPGASSEPNVVGTAFGMKENETSGLIKGEKGVYMIQVTKKEISPKLMNYTTFRTQKREENVNKYSQSVINALKKSVDIEDNRALFY</sequence>
<protein>
    <recommendedName>
        <fullName evidence="9">Periplasmic chaperone PpiD</fullName>
    </recommendedName>
    <alternativeName>
        <fullName evidence="10">Periplasmic folding chaperone</fullName>
    </alternativeName>
</protein>
<comment type="similarity">
    <text evidence="8">Belongs to the PpiD chaperone family.</text>
</comment>
<evidence type="ECO:0000256" key="6">
    <source>
        <dbReference type="ARBA" id="ARBA00023136"/>
    </source>
</evidence>
<dbReference type="SUPFAM" id="SSF109998">
    <property type="entry name" value="Triger factor/SurA peptide-binding domain-like"/>
    <property type="match status" value="1"/>
</dbReference>
<evidence type="ECO:0000256" key="12">
    <source>
        <dbReference type="SAM" id="Phobius"/>
    </source>
</evidence>
<evidence type="ECO:0000256" key="5">
    <source>
        <dbReference type="ARBA" id="ARBA00022989"/>
    </source>
</evidence>
<dbReference type="PROSITE" id="PS50198">
    <property type="entry name" value="PPIC_PPIASE_2"/>
    <property type="match status" value="1"/>
</dbReference>
<evidence type="ECO:0000256" key="2">
    <source>
        <dbReference type="ARBA" id="ARBA00022475"/>
    </source>
</evidence>
<evidence type="ECO:0000256" key="8">
    <source>
        <dbReference type="ARBA" id="ARBA00038408"/>
    </source>
</evidence>
<keyword evidence="11 14" id="KW-0413">Isomerase</keyword>
<feature type="domain" description="PpiC" evidence="13">
    <location>
        <begin position="340"/>
        <end position="446"/>
    </location>
</feature>
<dbReference type="Proteomes" id="UP001143545">
    <property type="component" value="Unassembled WGS sequence"/>
</dbReference>
<evidence type="ECO:0000256" key="11">
    <source>
        <dbReference type="PROSITE-ProRule" id="PRU00278"/>
    </source>
</evidence>
<keyword evidence="2" id="KW-1003">Cell membrane</keyword>
<keyword evidence="5 12" id="KW-1133">Transmembrane helix</keyword>
<dbReference type="InterPro" id="IPR000297">
    <property type="entry name" value="PPIase_PpiC"/>
</dbReference>
<comment type="subcellular location">
    <subcellularLocation>
        <location evidence="1">Cell inner membrane</location>
        <topology evidence="1">Single-pass type II membrane protein</topology>
        <orientation evidence="1">Periplasmic side</orientation>
    </subcellularLocation>
</comment>
<evidence type="ECO:0000256" key="3">
    <source>
        <dbReference type="ARBA" id="ARBA00022519"/>
    </source>
</evidence>
<name>A0A9W6B9P1_9FLAO</name>
<evidence type="ECO:0000313" key="14">
    <source>
        <dbReference type="EMBL" id="GLB54148.1"/>
    </source>
</evidence>
<evidence type="ECO:0000259" key="13">
    <source>
        <dbReference type="PROSITE" id="PS50198"/>
    </source>
</evidence>
<keyword evidence="7" id="KW-0143">Chaperone</keyword>
<dbReference type="InterPro" id="IPR052029">
    <property type="entry name" value="PpiD_chaperone"/>
</dbReference>
<dbReference type="Gene3D" id="3.10.50.40">
    <property type="match status" value="2"/>
</dbReference>
<dbReference type="GO" id="GO:0005886">
    <property type="term" value="C:plasma membrane"/>
    <property type="evidence" value="ECO:0007669"/>
    <property type="project" value="UniProtKB-SubCell"/>
</dbReference>
<dbReference type="PANTHER" id="PTHR47529">
    <property type="entry name" value="PEPTIDYL-PROLYL CIS-TRANS ISOMERASE D"/>
    <property type="match status" value="1"/>
</dbReference>
<keyword evidence="15" id="KW-1185">Reference proteome</keyword>